<dbReference type="PANTHER" id="PTHR34374:SF1">
    <property type="entry name" value="LARGE RIBOSOMAL RNA SUBUNIT ACCUMULATION PROTEIN YCED HOMOLOG 1, CHLOROPLASTIC"/>
    <property type="match status" value="1"/>
</dbReference>
<evidence type="ECO:0008006" key="3">
    <source>
        <dbReference type="Google" id="ProtNLM"/>
    </source>
</evidence>
<evidence type="ECO:0000313" key="1">
    <source>
        <dbReference type="EMBL" id="TAA74576.1"/>
    </source>
</evidence>
<organism evidence="1 2">
    <name type="scientific">Candidatus Electronema aureum</name>
    <dbReference type="NCBI Taxonomy" id="2005002"/>
    <lineage>
        <taxon>Bacteria</taxon>
        <taxon>Pseudomonadati</taxon>
        <taxon>Thermodesulfobacteriota</taxon>
        <taxon>Desulfobulbia</taxon>
        <taxon>Desulfobulbales</taxon>
        <taxon>Desulfobulbaceae</taxon>
        <taxon>Candidatus Electronema</taxon>
    </lineage>
</organism>
<gene>
    <name evidence="1" type="ORF">CDV28_12213</name>
</gene>
<comment type="caution">
    <text evidence="1">The sequence shown here is derived from an EMBL/GenBank/DDBJ whole genome shotgun (WGS) entry which is preliminary data.</text>
</comment>
<sequence>MSPQPRTDKVSESVNVPFAEIPKTGSHYAVSDDAWLAETGLLRIAPVAAELNLRCKGESRAEVEGFLRTAVRLTCDCCLNDYDFTVDATFHLVLEVPDEADWKVKELECTAADFDVVQVDEPIADLEDILRQQLYLSLPIKQVCSPDCQGLCPHCGADLNSGGCTCSSEVKNSPFAALAALKKR</sequence>
<dbReference type="Pfam" id="PF02620">
    <property type="entry name" value="YceD"/>
    <property type="match status" value="1"/>
</dbReference>
<dbReference type="InterPro" id="IPR003772">
    <property type="entry name" value="YceD"/>
</dbReference>
<reference evidence="1" key="1">
    <citation type="submission" date="2017-07" db="EMBL/GenBank/DDBJ databases">
        <title>The cable genome - Insights into the physiology and evolution of filamentous bacteria capable of sulfide oxidation via long distance electron transfer.</title>
        <authorList>
            <person name="Thorup C."/>
            <person name="Bjerg J.T."/>
            <person name="Schreiber L."/>
            <person name="Nielsen L.P."/>
            <person name="Kjeldsen K.U."/>
            <person name="Boesen T."/>
            <person name="Boggild A."/>
            <person name="Meysman F."/>
            <person name="Geelhoed J."/>
            <person name="Schramm A."/>
        </authorList>
    </citation>
    <scope>NUCLEOTIDE SEQUENCE [LARGE SCALE GENOMIC DNA]</scope>
    <source>
        <strain evidence="1">GS</strain>
    </source>
</reference>
<accession>A0A521G0N0</accession>
<evidence type="ECO:0000313" key="2">
    <source>
        <dbReference type="Proteomes" id="UP000316238"/>
    </source>
</evidence>
<keyword evidence="2" id="KW-1185">Reference proteome</keyword>
<protein>
    <recommendedName>
        <fullName evidence="3">DUF177 domain-containing protein</fullName>
    </recommendedName>
</protein>
<dbReference type="AlphaFoldDB" id="A0A521G0N0"/>
<dbReference type="EMBL" id="NQJD01000022">
    <property type="protein sequence ID" value="TAA74576.1"/>
    <property type="molecule type" value="Genomic_DNA"/>
</dbReference>
<name>A0A521G0N0_9BACT</name>
<dbReference type="PANTHER" id="PTHR34374">
    <property type="entry name" value="LARGE RIBOSOMAL RNA SUBUNIT ACCUMULATION PROTEIN YCED HOMOLOG 1, CHLOROPLASTIC"/>
    <property type="match status" value="1"/>
</dbReference>
<dbReference type="Proteomes" id="UP000316238">
    <property type="component" value="Unassembled WGS sequence"/>
</dbReference>
<proteinExistence type="predicted"/>